<dbReference type="Pfam" id="PF02880">
    <property type="entry name" value="PGM_PMM_III"/>
    <property type="match status" value="1"/>
</dbReference>
<protein>
    <submittedName>
        <fullName evidence="7">Phosphomannomutase</fullName>
    </submittedName>
</protein>
<dbReference type="PANTHER" id="PTHR42946">
    <property type="entry name" value="PHOSPHOHEXOSE MUTASE"/>
    <property type="match status" value="1"/>
</dbReference>
<evidence type="ECO:0000256" key="2">
    <source>
        <dbReference type="ARBA" id="ARBA00010231"/>
    </source>
</evidence>
<dbReference type="InterPro" id="IPR005846">
    <property type="entry name" value="A-D-PHexomutase_a/b/a-III"/>
</dbReference>
<proteinExistence type="inferred from homology"/>
<gene>
    <name evidence="7" type="ORF">J2S20_001136</name>
</gene>
<dbReference type="Pfam" id="PF02879">
    <property type="entry name" value="PGM_PMM_II"/>
    <property type="match status" value="1"/>
</dbReference>
<dbReference type="PRINTS" id="PR00509">
    <property type="entry name" value="PGMPMM"/>
</dbReference>
<evidence type="ECO:0000259" key="6">
    <source>
        <dbReference type="Pfam" id="PF02880"/>
    </source>
</evidence>
<evidence type="ECO:0000259" key="5">
    <source>
        <dbReference type="Pfam" id="PF02879"/>
    </source>
</evidence>
<sequence length="515" mass="56804">MKFERFFQAVKNGNDVRGVVLETEKEARTFSPELAAYIARAFTDFLACKLGKESSELRIAVGHDSRITAGDMKKECFHGLSVSEVFDCGMITTPAMFQSTLLPESHFDGAIMLTASHLPFNRNGMKFFTENGALSSTELKEILQIAAELSERWGEADADCLVTAARLPIGAFTAQTFDMKAIYAAHMKQIICAEVQAEDFLHPLSGLHIVVDAGNGASGFFATEILKPLGADISGSVYLEPDGHFPNHVPNPEDGEAMRAAREMVLSAGADLGVIFDCDGDRAAVVFEDGTEVNRNTLIALLAVIVAENHPGSWIVTDSVTSDELADFLTNGLGLKHLRFKRGYKNVIDRGIELNRSGECCELAIETSGHGAFRENHFSDDGAYIAVKIICHMARLLRENKKISSLIAGLGQPAESAELRFKIKAEDFKVYGENVLNAFRNFAERDVRFHIVKPNYEGIRIAFQDEEVQGWLLLRMSLHDPVMPMNIEAESAGGVAVIRERIRPFFSKYTELELK</sequence>
<feature type="domain" description="Alpha-D-phosphohexomutase alpha/beta/alpha" evidence="4">
    <location>
        <begin position="13"/>
        <end position="151"/>
    </location>
</feature>
<keyword evidence="8" id="KW-1185">Reference proteome</keyword>
<keyword evidence="3" id="KW-0597">Phosphoprotein</keyword>
<evidence type="ECO:0000259" key="4">
    <source>
        <dbReference type="Pfam" id="PF02878"/>
    </source>
</evidence>
<feature type="domain" description="Alpha-D-phosphohexomutase alpha/beta/alpha" evidence="5">
    <location>
        <begin position="183"/>
        <end position="290"/>
    </location>
</feature>
<dbReference type="FunFam" id="3.40.120.10:FF:000010">
    <property type="entry name" value="phosphomannomutase/phosphoglucomutase isoform X1"/>
    <property type="match status" value="1"/>
</dbReference>
<dbReference type="InterPro" id="IPR016055">
    <property type="entry name" value="A-D-PHexomutase_a/b/a-I/II/III"/>
</dbReference>
<evidence type="ECO:0000256" key="1">
    <source>
        <dbReference type="ARBA" id="ARBA00001946"/>
    </source>
</evidence>
<feature type="domain" description="Alpha-D-phosphohexomutase alpha/beta/alpha" evidence="6">
    <location>
        <begin position="296"/>
        <end position="408"/>
    </location>
</feature>
<name>A0AAE3V9V1_9FIRM</name>
<dbReference type="GO" id="GO:0005975">
    <property type="term" value="P:carbohydrate metabolic process"/>
    <property type="evidence" value="ECO:0007669"/>
    <property type="project" value="InterPro"/>
</dbReference>
<dbReference type="CDD" id="cd03089">
    <property type="entry name" value="PMM_PGM"/>
    <property type="match status" value="1"/>
</dbReference>
<accession>A0AAE3V9V1</accession>
<evidence type="ECO:0000313" key="8">
    <source>
        <dbReference type="Proteomes" id="UP001241537"/>
    </source>
</evidence>
<dbReference type="InterPro" id="IPR005844">
    <property type="entry name" value="A-D-PHexomutase_a/b/a-I"/>
</dbReference>
<dbReference type="Gene3D" id="3.30.310.50">
    <property type="entry name" value="Alpha-D-phosphohexomutase, C-terminal domain"/>
    <property type="match status" value="1"/>
</dbReference>
<evidence type="ECO:0000313" key="7">
    <source>
        <dbReference type="EMBL" id="MDQ0152444.1"/>
    </source>
</evidence>
<evidence type="ECO:0000256" key="3">
    <source>
        <dbReference type="ARBA" id="ARBA00022553"/>
    </source>
</evidence>
<comment type="similarity">
    <text evidence="2">Belongs to the phosphohexose mutase family.</text>
</comment>
<dbReference type="GO" id="GO:0004615">
    <property type="term" value="F:phosphomannomutase activity"/>
    <property type="evidence" value="ECO:0007669"/>
    <property type="project" value="TreeGrafter"/>
</dbReference>
<dbReference type="SUPFAM" id="SSF53738">
    <property type="entry name" value="Phosphoglucomutase, first 3 domains"/>
    <property type="match status" value="3"/>
</dbReference>
<dbReference type="InterPro" id="IPR005841">
    <property type="entry name" value="Alpha-D-phosphohexomutase_SF"/>
</dbReference>
<dbReference type="PANTHER" id="PTHR42946:SF1">
    <property type="entry name" value="PHOSPHOGLUCOMUTASE (ALPHA-D-GLUCOSE-1,6-BISPHOSPHATE-DEPENDENT)"/>
    <property type="match status" value="1"/>
</dbReference>
<dbReference type="Proteomes" id="UP001241537">
    <property type="component" value="Unassembled WGS sequence"/>
</dbReference>
<comment type="cofactor">
    <cofactor evidence="1">
        <name>Mg(2+)</name>
        <dbReference type="ChEBI" id="CHEBI:18420"/>
    </cofactor>
</comment>
<dbReference type="InterPro" id="IPR050060">
    <property type="entry name" value="Phosphoglucosamine_mutase"/>
</dbReference>
<dbReference type="Gene3D" id="3.40.120.10">
    <property type="entry name" value="Alpha-D-Glucose-1,6-Bisphosphate, subunit A, domain 3"/>
    <property type="match status" value="3"/>
</dbReference>
<dbReference type="EMBL" id="JAUSTO010000006">
    <property type="protein sequence ID" value="MDQ0152444.1"/>
    <property type="molecule type" value="Genomic_DNA"/>
</dbReference>
<organism evidence="7 8">
    <name type="scientific">Moryella indoligenes</name>
    <dbReference type="NCBI Taxonomy" id="371674"/>
    <lineage>
        <taxon>Bacteria</taxon>
        <taxon>Bacillati</taxon>
        <taxon>Bacillota</taxon>
        <taxon>Clostridia</taxon>
        <taxon>Lachnospirales</taxon>
        <taxon>Lachnospiraceae</taxon>
        <taxon>Moryella</taxon>
    </lineage>
</organism>
<dbReference type="AlphaFoldDB" id="A0AAE3V9V1"/>
<dbReference type="InterPro" id="IPR005845">
    <property type="entry name" value="A-D-PHexomutase_a/b/a-II"/>
</dbReference>
<reference evidence="7" key="1">
    <citation type="submission" date="2023-07" db="EMBL/GenBank/DDBJ databases">
        <title>Genomic Encyclopedia of Type Strains, Phase IV (KMG-IV): sequencing the most valuable type-strain genomes for metagenomic binning, comparative biology and taxonomic classification.</title>
        <authorList>
            <person name="Goeker M."/>
        </authorList>
    </citation>
    <scope>NUCLEOTIDE SEQUENCE</scope>
    <source>
        <strain evidence="7">DSM 19659</strain>
    </source>
</reference>
<comment type="caution">
    <text evidence="7">The sequence shown here is derived from an EMBL/GenBank/DDBJ whole genome shotgun (WGS) entry which is preliminary data.</text>
</comment>
<dbReference type="RefSeq" id="WP_106612688.1">
    <property type="nucleotide sequence ID" value="NZ_JAUSTO010000006.1"/>
</dbReference>
<dbReference type="Pfam" id="PF02878">
    <property type="entry name" value="PGM_PMM_I"/>
    <property type="match status" value="1"/>
</dbReference>